<dbReference type="InterPro" id="IPR050452">
    <property type="entry name" value="Metacaspase"/>
</dbReference>
<evidence type="ECO:0000313" key="2">
    <source>
        <dbReference type="EMBL" id="KAF3888282.1"/>
    </source>
</evidence>
<gene>
    <name evidence="3" type="ORF">DA73_0204825</name>
    <name evidence="2" type="ORF">DA73_0400024405</name>
</gene>
<dbReference type="PANTHER" id="PTHR48104">
    <property type="entry name" value="METACASPASE-4"/>
    <property type="match status" value="1"/>
</dbReference>
<evidence type="ECO:0000313" key="3">
    <source>
        <dbReference type="EMBL" id="KIE12814.1"/>
    </source>
</evidence>
<evidence type="ECO:0000313" key="4">
    <source>
        <dbReference type="Proteomes" id="UP000029738"/>
    </source>
</evidence>
<dbReference type="STRING" id="1479485.DA73_0204825"/>
<dbReference type="GO" id="GO:0005737">
    <property type="term" value="C:cytoplasm"/>
    <property type="evidence" value="ECO:0007669"/>
    <property type="project" value="TreeGrafter"/>
</dbReference>
<dbReference type="PANTHER" id="PTHR48104:SF30">
    <property type="entry name" value="METACASPASE-1"/>
    <property type="match status" value="1"/>
</dbReference>
<dbReference type="AlphaFoldDB" id="A0A0C1R5G3"/>
<dbReference type="RefSeq" id="WP_038076772.1">
    <property type="nucleotide sequence ID" value="NZ_JHEG04000001.1"/>
</dbReference>
<accession>A0A0C1R5G3</accession>
<protein>
    <submittedName>
        <fullName evidence="2 3">Caspase</fullName>
    </submittedName>
</protein>
<comment type="caution">
    <text evidence="3">The sequence shown here is derived from an EMBL/GenBank/DDBJ whole genome shotgun (WGS) entry which is preliminary data.</text>
</comment>
<name>A0A0C1R5G3_9CYAN</name>
<dbReference type="Gene3D" id="3.40.50.1460">
    <property type="match status" value="1"/>
</dbReference>
<dbReference type="InterPro" id="IPR011600">
    <property type="entry name" value="Pept_C14_caspase"/>
</dbReference>
<dbReference type="Pfam" id="PF00656">
    <property type="entry name" value="Peptidase_C14"/>
    <property type="match status" value="1"/>
</dbReference>
<dbReference type="GO" id="GO:0004197">
    <property type="term" value="F:cysteine-type endopeptidase activity"/>
    <property type="evidence" value="ECO:0007669"/>
    <property type="project" value="InterPro"/>
</dbReference>
<dbReference type="EMBL" id="JHEG04000001">
    <property type="protein sequence ID" value="KAF3888282.1"/>
    <property type="molecule type" value="Genomic_DNA"/>
</dbReference>
<dbReference type="GO" id="GO:0006508">
    <property type="term" value="P:proteolysis"/>
    <property type="evidence" value="ECO:0007669"/>
    <property type="project" value="InterPro"/>
</dbReference>
<dbReference type="EMBL" id="JHEG02000019">
    <property type="protein sequence ID" value="KIE12814.1"/>
    <property type="molecule type" value="Genomic_DNA"/>
</dbReference>
<dbReference type="Proteomes" id="UP000029738">
    <property type="component" value="Unassembled WGS sequence"/>
</dbReference>
<proteinExistence type="predicted"/>
<reference evidence="3" key="1">
    <citation type="journal article" date="2015" name="Genome Announc.">
        <title>Draft Genome Sequence of Tolypothrix boutellei Strain VB521301.</title>
        <authorList>
            <person name="Chandrababunaidu M.M."/>
            <person name="Singh D."/>
            <person name="Sen D."/>
            <person name="Bhan S."/>
            <person name="Das S."/>
            <person name="Gupta A."/>
            <person name="Adhikary S.P."/>
            <person name="Tripathy S."/>
        </authorList>
    </citation>
    <scope>NUCLEOTIDE SEQUENCE</scope>
    <source>
        <strain evidence="3">VB521301</strain>
    </source>
</reference>
<keyword evidence="4" id="KW-1185">Reference proteome</keyword>
<dbReference type="OrthoDB" id="8447555at2"/>
<reference evidence="2" key="2">
    <citation type="submission" date="2019-11" db="EMBL/GenBank/DDBJ databases">
        <title>Improved Assembly of Tolypothrix boutellei genome.</title>
        <authorList>
            <person name="Sarangi A.N."/>
            <person name="Mukherjee M."/>
            <person name="Ghosh S."/>
            <person name="Singh D."/>
            <person name="Das A."/>
            <person name="Kant S."/>
            <person name="Prusty A."/>
            <person name="Tripathy S."/>
        </authorList>
    </citation>
    <scope>NUCLEOTIDE SEQUENCE</scope>
    <source>
        <strain evidence="2">VB521301</strain>
    </source>
</reference>
<evidence type="ECO:0000259" key="1">
    <source>
        <dbReference type="Pfam" id="PF00656"/>
    </source>
</evidence>
<feature type="domain" description="Peptidase C14 caspase" evidence="1">
    <location>
        <begin position="12"/>
        <end position="289"/>
    </location>
</feature>
<sequence>MADPINQTMNIYALLIGIDYYLPNTLYKSLKGCVRDINLVADYLIKTLQIPSERMFKLTSPNPGTSDNTEILDLTPTYENIVAKFRTVTEIAQPGEQVYIHYSGHGGRAKTIYEKLKGADQYDECIVPMDIGNGGRYLLDIELTTLLKRMTDKGLVVTIIMDSCHSGGVTRGDAAIRGGEETDKTPPNHKSLVAEDEELIANWKALNGGIDGDTAWVPPANNYLLLAACRPNEYAYEYAFDGKERHGALTYWIVQTLATSSTTGLSFRALYDRVCAQIQSKFPQQLPMLVGDGTRIVFGNENLPHHYTLAVTSVNSNQKQVTLNAGLAHGLSDGTRFAIYLLNTTDFSKRQQQLAIVELEDVQANKAVARVLEPQEGGIAVTEKIELGAPAVMVSAPVDLVRRVRLFDTKEVGDKENQLPSELAGKQKEALEPVRQALAGNGWVVEVEPGDKQEAHYQVAVGRDGEYEICIGTPLKNLGLPLQIDAPNAATGIVNRLVHLAKYQAVQALDNPASELADYLEFELVDQRKQSFSETNNLVLTPGESVFLRVKNTYSQPLSIAVLDLEPTWAISQIPIEGISSIFFSIEKDQQVHIRMSPALPRGYKQAEETLKLFATRGLANFQWLTLNALDKDFGQRGNLDGHLEEEAEKLTERGEAHHINPLNKLLATIGADVDTPPPPELTRAMVYEPDPNAEWATKQVKFTIKQ</sequence>
<organism evidence="3">
    <name type="scientific">Tolypothrix bouteillei VB521301</name>
    <dbReference type="NCBI Taxonomy" id="1479485"/>
    <lineage>
        <taxon>Bacteria</taxon>
        <taxon>Bacillati</taxon>
        <taxon>Cyanobacteriota</taxon>
        <taxon>Cyanophyceae</taxon>
        <taxon>Nostocales</taxon>
        <taxon>Tolypothrichaceae</taxon>
        <taxon>Tolypothrix</taxon>
    </lineage>
</organism>